<dbReference type="GO" id="GO:0033499">
    <property type="term" value="P:galactose catabolic process via UDP-galactose, Leloir pathway"/>
    <property type="evidence" value="ECO:0007669"/>
    <property type="project" value="TreeGrafter"/>
</dbReference>
<dbReference type="SUPFAM" id="SSF74650">
    <property type="entry name" value="Galactose mutarotase-like"/>
    <property type="match status" value="1"/>
</dbReference>
<dbReference type="Pfam" id="PF01263">
    <property type="entry name" value="Aldose_epim"/>
    <property type="match status" value="1"/>
</dbReference>
<name>A0A7J0C4L9_9ACTN</name>
<evidence type="ECO:0008006" key="3">
    <source>
        <dbReference type="Google" id="ProtNLM"/>
    </source>
</evidence>
<organism evidence="1 2">
    <name type="scientific">Streptomyces fulvorobeus</name>
    <dbReference type="NCBI Taxonomy" id="284028"/>
    <lineage>
        <taxon>Bacteria</taxon>
        <taxon>Bacillati</taxon>
        <taxon>Actinomycetota</taxon>
        <taxon>Actinomycetes</taxon>
        <taxon>Kitasatosporales</taxon>
        <taxon>Streptomycetaceae</taxon>
        <taxon>Streptomyces</taxon>
    </lineage>
</organism>
<sequence length="58" mass="6488">MQLYTADHFEGRPFGPCAGIALETQHFPDSPNRPEFPSTVLRPGEEFVSTTVYGFSVR</sequence>
<proteinExistence type="predicted"/>
<dbReference type="InterPro" id="IPR008183">
    <property type="entry name" value="Aldose_1/G6P_1-epimerase"/>
</dbReference>
<dbReference type="AlphaFoldDB" id="A0A7J0C4L9"/>
<dbReference type="EMBL" id="BLWC01000001">
    <property type="protein sequence ID" value="GFM96873.1"/>
    <property type="molecule type" value="Genomic_DNA"/>
</dbReference>
<dbReference type="Gene3D" id="2.70.98.10">
    <property type="match status" value="1"/>
</dbReference>
<dbReference type="GO" id="GO:0006006">
    <property type="term" value="P:glucose metabolic process"/>
    <property type="evidence" value="ECO:0007669"/>
    <property type="project" value="TreeGrafter"/>
</dbReference>
<dbReference type="GO" id="GO:0030246">
    <property type="term" value="F:carbohydrate binding"/>
    <property type="evidence" value="ECO:0007669"/>
    <property type="project" value="InterPro"/>
</dbReference>
<dbReference type="PANTHER" id="PTHR10091">
    <property type="entry name" value="ALDOSE-1-EPIMERASE"/>
    <property type="match status" value="1"/>
</dbReference>
<reference evidence="1 2" key="1">
    <citation type="submission" date="2020-05" db="EMBL/GenBank/DDBJ databases">
        <title>Whole genome shotgun sequence of Streptomyces fulvorobeus NBRC 15897.</title>
        <authorList>
            <person name="Komaki H."/>
            <person name="Tamura T."/>
        </authorList>
    </citation>
    <scope>NUCLEOTIDE SEQUENCE [LARGE SCALE GENOMIC DNA]</scope>
    <source>
        <strain evidence="1 2">NBRC 15897</strain>
    </source>
</reference>
<dbReference type="GO" id="GO:0005737">
    <property type="term" value="C:cytoplasm"/>
    <property type="evidence" value="ECO:0007669"/>
    <property type="project" value="TreeGrafter"/>
</dbReference>
<dbReference type="InterPro" id="IPR014718">
    <property type="entry name" value="GH-type_carb-bd"/>
</dbReference>
<dbReference type="Proteomes" id="UP000498980">
    <property type="component" value="Unassembled WGS sequence"/>
</dbReference>
<dbReference type="GO" id="GO:0004034">
    <property type="term" value="F:aldose 1-epimerase activity"/>
    <property type="evidence" value="ECO:0007669"/>
    <property type="project" value="TreeGrafter"/>
</dbReference>
<evidence type="ECO:0000313" key="1">
    <source>
        <dbReference type="EMBL" id="GFM96873.1"/>
    </source>
</evidence>
<gene>
    <name evidence="1" type="ORF">Sfulv_16840</name>
</gene>
<comment type="caution">
    <text evidence="1">The sequence shown here is derived from an EMBL/GenBank/DDBJ whole genome shotgun (WGS) entry which is preliminary data.</text>
</comment>
<protein>
    <recommendedName>
        <fullName evidence="3">Aldose 1-epimerase</fullName>
    </recommendedName>
</protein>
<dbReference type="InterPro" id="IPR011013">
    <property type="entry name" value="Gal_mutarotase_sf_dom"/>
</dbReference>
<keyword evidence="2" id="KW-1185">Reference proteome</keyword>
<dbReference type="PANTHER" id="PTHR10091:SF0">
    <property type="entry name" value="GALACTOSE MUTAROTASE"/>
    <property type="match status" value="1"/>
</dbReference>
<evidence type="ECO:0000313" key="2">
    <source>
        <dbReference type="Proteomes" id="UP000498980"/>
    </source>
</evidence>
<accession>A0A7J0C4L9</accession>